<dbReference type="Gene3D" id="2.40.70.10">
    <property type="entry name" value="Acid Proteases"/>
    <property type="match status" value="1"/>
</dbReference>
<dbReference type="Pfam" id="PF13975">
    <property type="entry name" value="gag-asp_proteas"/>
    <property type="match status" value="1"/>
</dbReference>
<feature type="transmembrane region" description="Helical" evidence="3">
    <location>
        <begin position="88"/>
        <end position="106"/>
    </location>
</feature>
<dbReference type="CDD" id="cd05483">
    <property type="entry name" value="retropepsin_like_bacteria"/>
    <property type="match status" value="1"/>
</dbReference>
<dbReference type="Proteomes" id="UP001597216">
    <property type="component" value="Unassembled WGS sequence"/>
</dbReference>
<feature type="transmembrane region" description="Helical" evidence="3">
    <location>
        <begin position="55"/>
        <end position="76"/>
    </location>
</feature>
<dbReference type="EMBL" id="JBHTLQ010000050">
    <property type="protein sequence ID" value="MFD1192285.1"/>
    <property type="molecule type" value="Genomic_DNA"/>
</dbReference>
<dbReference type="InterPro" id="IPR001969">
    <property type="entry name" value="Aspartic_peptidase_AS"/>
</dbReference>
<keyword evidence="5" id="KW-0645">Protease</keyword>
<comment type="caution">
    <text evidence="5">The sequence shown here is derived from an EMBL/GenBank/DDBJ whole genome shotgun (WGS) entry which is preliminary data.</text>
</comment>
<accession>A0ABW3T5E9</accession>
<evidence type="ECO:0000256" key="3">
    <source>
        <dbReference type="SAM" id="Phobius"/>
    </source>
</evidence>
<dbReference type="InterPro" id="IPR001995">
    <property type="entry name" value="Peptidase_A2_cat"/>
</dbReference>
<keyword evidence="6" id="KW-1185">Reference proteome</keyword>
<dbReference type="PROSITE" id="PS50175">
    <property type="entry name" value="ASP_PROT_RETROV"/>
    <property type="match status" value="1"/>
</dbReference>
<dbReference type="InterPro" id="IPR011969">
    <property type="entry name" value="Clan_AA_Asp_peptidase_C"/>
</dbReference>
<keyword evidence="3" id="KW-0472">Membrane</keyword>
<evidence type="ECO:0000313" key="5">
    <source>
        <dbReference type="EMBL" id="MFD1192285.1"/>
    </source>
</evidence>
<dbReference type="InterPro" id="IPR034122">
    <property type="entry name" value="Retropepsin-like_bacterial"/>
</dbReference>
<evidence type="ECO:0000313" key="6">
    <source>
        <dbReference type="Proteomes" id="UP001597216"/>
    </source>
</evidence>
<keyword evidence="3" id="KW-0812">Transmembrane</keyword>
<organism evidence="5 6">
    <name type="scientific">Phenylobacterium conjunctum</name>
    <dbReference type="NCBI Taxonomy" id="1298959"/>
    <lineage>
        <taxon>Bacteria</taxon>
        <taxon>Pseudomonadati</taxon>
        <taxon>Pseudomonadota</taxon>
        <taxon>Alphaproteobacteria</taxon>
        <taxon>Caulobacterales</taxon>
        <taxon>Caulobacteraceae</taxon>
        <taxon>Phenylobacterium</taxon>
    </lineage>
</organism>
<gene>
    <name evidence="5" type="ORF">ACFQ27_16985</name>
</gene>
<protein>
    <submittedName>
        <fullName evidence="5">TIGR02281 family clan AA aspartic protease</fullName>
    </submittedName>
</protein>
<evidence type="ECO:0000259" key="4">
    <source>
        <dbReference type="PROSITE" id="PS50175"/>
    </source>
</evidence>
<evidence type="ECO:0000256" key="2">
    <source>
        <dbReference type="SAM" id="MobiDB-lite"/>
    </source>
</evidence>
<sequence length="299" mass="31803">MSDTSGPWGPRDPVEGKARKGDKEPLVPTPPTPARTVWPRGAPAEAPRAVSGLRVALWIGLMTAICAMVFGLAAAYPGAVSTDEDWMWAIRGLGFAVLLSAALLRAGPIAWRQALRHITIWGALVVGLLMGYAYRGELQDMGQRVLAEVSGGRPVTTRTSELVVTADEGGGFMVVGQLDGKPVRFLVDTGASDIVLSPADAERLGYDPKTLKFDRPSETANGIGYGAEVMADNVSVGPIRFDKVPVSINQAPMRQSLLGMSFLNRLEGVRIEGDKLYLKYKAQPDKAPAKPAPSGPGEV</sequence>
<feature type="domain" description="Peptidase A2" evidence="4">
    <location>
        <begin position="183"/>
        <end position="224"/>
    </location>
</feature>
<evidence type="ECO:0000256" key="1">
    <source>
        <dbReference type="ARBA" id="ARBA00022801"/>
    </source>
</evidence>
<dbReference type="SUPFAM" id="SSF50630">
    <property type="entry name" value="Acid proteases"/>
    <property type="match status" value="1"/>
</dbReference>
<dbReference type="InterPro" id="IPR021109">
    <property type="entry name" value="Peptidase_aspartic_dom_sf"/>
</dbReference>
<keyword evidence="3" id="KW-1133">Transmembrane helix</keyword>
<feature type="region of interest" description="Disordered" evidence="2">
    <location>
        <begin position="1"/>
        <end position="40"/>
    </location>
</feature>
<feature type="transmembrane region" description="Helical" evidence="3">
    <location>
        <begin position="118"/>
        <end position="134"/>
    </location>
</feature>
<dbReference type="RefSeq" id="WP_377354437.1">
    <property type="nucleotide sequence ID" value="NZ_JBHTLQ010000050.1"/>
</dbReference>
<keyword evidence="1" id="KW-0378">Hydrolase</keyword>
<dbReference type="PROSITE" id="PS00141">
    <property type="entry name" value="ASP_PROTEASE"/>
    <property type="match status" value="1"/>
</dbReference>
<reference evidence="6" key="1">
    <citation type="journal article" date="2019" name="Int. J. Syst. Evol. Microbiol.">
        <title>The Global Catalogue of Microorganisms (GCM) 10K type strain sequencing project: providing services to taxonomists for standard genome sequencing and annotation.</title>
        <authorList>
            <consortium name="The Broad Institute Genomics Platform"/>
            <consortium name="The Broad Institute Genome Sequencing Center for Infectious Disease"/>
            <person name="Wu L."/>
            <person name="Ma J."/>
        </authorList>
    </citation>
    <scope>NUCLEOTIDE SEQUENCE [LARGE SCALE GENOMIC DNA]</scope>
    <source>
        <strain evidence="6">CCUG 55074</strain>
    </source>
</reference>
<feature type="compositionally biased region" description="Basic and acidic residues" evidence="2">
    <location>
        <begin position="12"/>
        <end position="25"/>
    </location>
</feature>
<proteinExistence type="predicted"/>
<name>A0ABW3T5E9_9CAUL</name>
<dbReference type="GO" id="GO:0006508">
    <property type="term" value="P:proteolysis"/>
    <property type="evidence" value="ECO:0007669"/>
    <property type="project" value="UniProtKB-KW"/>
</dbReference>
<dbReference type="GO" id="GO:0008233">
    <property type="term" value="F:peptidase activity"/>
    <property type="evidence" value="ECO:0007669"/>
    <property type="project" value="UniProtKB-KW"/>
</dbReference>
<dbReference type="NCBIfam" id="TIGR02281">
    <property type="entry name" value="clan_AA_DTGA"/>
    <property type="match status" value="1"/>
</dbReference>